<proteinExistence type="inferred from homology"/>
<dbReference type="InterPro" id="IPR047127">
    <property type="entry name" value="MutT-like"/>
</dbReference>
<keyword evidence="15" id="KW-1185">Reference proteome</keyword>
<evidence type="ECO:0000256" key="8">
    <source>
        <dbReference type="ARBA" id="ARBA00022842"/>
    </source>
</evidence>
<dbReference type="OrthoDB" id="9810648at2"/>
<dbReference type="PROSITE" id="PS00893">
    <property type="entry name" value="NUDIX_BOX"/>
    <property type="match status" value="1"/>
</dbReference>
<evidence type="ECO:0000256" key="6">
    <source>
        <dbReference type="ARBA" id="ARBA00022763"/>
    </source>
</evidence>
<evidence type="ECO:0000256" key="7">
    <source>
        <dbReference type="ARBA" id="ARBA00022801"/>
    </source>
</evidence>
<evidence type="ECO:0000256" key="4">
    <source>
        <dbReference type="ARBA" id="ARBA00022705"/>
    </source>
</evidence>
<dbReference type="PANTHER" id="PTHR47707">
    <property type="entry name" value="8-OXO-DGTP DIPHOSPHATASE"/>
    <property type="match status" value="1"/>
</dbReference>
<dbReference type="GO" id="GO:0006260">
    <property type="term" value="P:DNA replication"/>
    <property type="evidence" value="ECO:0007669"/>
    <property type="project" value="UniProtKB-KW"/>
</dbReference>
<evidence type="ECO:0000313" key="15">
    <source>
        <dbReference type="Proteomes" id="UP000273145"/>
    </source>
</evidence>
<dbReference type="PANTHER" id="PTHR47707:SF1">
    <property type="entry name" value="NUDIX HYDROLASE FAMILY PROTEIN"/>
    <property type="match status" value="1"/>
</dbReference>
<evidence type="ECO:0000256" key="2">
    <source>
        <dbReference type="ARBA" id="ARBA00005582"/>
    </source>
</evidence>
<dbReference type="CDD" id="cd03425">
    <property type="entry name" value="NUDIX_MutT_NudA_like"/>
    <property type="match status" value="1"/>
</dbReference>
<dbReference type="GO" id="GO:0046872">
    <property type="term" value="F:metal ion binding"/>
    <property type="evidence" value="ECO:0007669"/>
    <property type="project" value="UniProtKB-KW"/>
</dbReference>
<dbReference type="GO" id="GO:0008413">
    <property type="term" value="F:8-oxo-7,8-dihydroguanosine triphosphate pyrophosphatase activity"/>
    <property type="evidence" value="ECO:0007669"/>
    <property type="project" value="TreeGrafter"/>
</dbReference>
<dbReference type="EMBL" id="CP034248">
    <property type="protein sequence ID" value="AZK48470.1"/>
    <property type="molecule type" value="Genomic_DNA"/>
</dbReference>
<keyword evidence="9" id="KW-0234">DNA repair</keyword>
<dbReference type="KEGG" id="plen:EIM92_21725"/>
<keyword evidence="5" id="KW-0479">Metal-binding</keyword>
<dbReference type="RefSeq" id="WP_125084627.1">
    <property type="nucleotide sequence ID" value="NZ_CP034248.1"/>
</dbReference>
<dbReference type="Proteomes" id="UP000273145">
    <property type="component" value="Chromosome"/>
</dbReference>
<dbReference type="AlphaFoldDB" id="A0A3S8RZU3"/>
<reference evidence="14 15" key="1">
    <citation type="submission" date="2018-11" db="EMBL/GenBank/DDBJ databases">
        <title>Genome sequencing of Paenibacillus lentus DSM25539(T).</title>
        <authorList>
            <person name="Kook J.-K."/>
            <person name="Park S.-N."/>
            <person name="Lim Y.K."/>
        </authorList>
    </citation>
    <scope>NUCLEOTIDE SEQUENCE [LARGE SCALE GENOMIC DNA]</scope>
    <source>
        <strain evidence="14 15">DSM 25539</strain>
    </source>
</reference>
<evidence type="ECO:0000256" key="12">
    <source>
        <dbReference type="RuleBase" id="RU003476"/>
    </source>
</evidence>
<evidence type="ECO:0000256" key="3">
    <source>
        <dbReference type="ARBA" id="ARBA00022457"/>
    </source>
</evidence>
<keyword evidence="8" id="KW-0460">Magnesium</keyword>
<name>A0A3S8RZU3_9BACL</name>
<feature type="domain" description="Nudix hydrolase" evidence="13">
    <location>
        <begin position="1"/>
        <end position="126"/>
    </location>
</feature>
<dbReference type="SUPFAM" id="SSF55811">
    <property type="entry name" value="Nudix"/>
    <property type="match status" value="1"/>
</dbReference>
<evidence type="ECO:0000259" key="13">
    <source>
        <dbReference type="PROSITE" id="PS51462"/>
    </source>
</evidence>
<dbReference type="GO" id="GO:0044715">
    <property type="term" value="F:8-oxo-dGDP phosphatase activity"/>
    <property type="evidence" value="ECO:0007669"/>
    <property type="project" value="TreeGrafter"/>
</dbReference>
<keyword evidence="4" id="KW-0235">DNA replication</keyword>
<comment type="cofactor">
    <cofactor evidence="1">
        <name>Mg(2+)</name>
        <dbReference type="ChEBI" id="CHEBI:18420"/>
    </cofactor>
</comment>
<evidence type="ECO:0000256" key="10">
    <source>
        <dbReference type="ARBA" id="ARBA00035861"/>
    </source>
</evidence>
<gene>
    <name evidence="14" type="ORF">EIM92_21725</name>
</gene>
<dbReference type="PROSITE" id="PS51462">
    <property type="entry name" value="NUDIX"/>
    <property type="match status" value="1"/>
</dbReference>
<dbReference type="GO" id="GO:0035539">
    <property type="term" value="F:8-oxo-7,8-dihydrodeoxyguanosine triphosphate pyrophosphatase activity"/>
    <property type="evidence" value="ECO:0007669"/>
    <property type="project" value="UniProtKB-EC"/>
</dbReference>
<evidence type="ECO:0000256" key="5">
    <source>
        <dbReference type="ARBA" id="ARBA00022723"/>
    </source>
</evidence>
<comment type="catalytic activity">
    <reaction evidence="10">
        <text>8-oxo-dGTP + H2O = 8-oxo-dGMP + diphosphate + H(+)</text>
        <dbReference type="Rhea" id="RHEA:31575"/>
        <dbReference type="ChEBI" id="CHEBI:15377"/>
        <dbReference type="ChEBI" id="CHEBI:15378"/>
        <dbReference type="ChEBI" id="CHEBI:33019"/>
        <dbReference type="ChEBI" id="CHEBI:63224"/>
        <dbReference type="ChEBI" id="CHEBI:77896"/>
        <dbReference type="EC" id="3.6.1.55"/>
    </reaction>
</comment>
<dbReference type="InterPro" id="IPR000086">
    <property type="entry name" value="NUDIX_hydrolase_dom"/>
</dbReference>
<evidence type="ECO:0000313" key="14">
    <source>
        <dbReference type="EMBL" id="AZK48470.1"/>
    </source>
</evidence>
<sequence length="127" mass="14671">MIQVAAALIENKQGQLLIARRREGKSQAGLWEFPGGKIEAGESGEECLRRELMEEMNIEIEPYEYLGVNDHWYGEVHIRLLAWKAKYKAGEVILVDHDEYRWVEKGELNSFDFAEADKVFVRMVGAR</sequence>
<dbReference type="GO" id="GO:0044716">
    <property type="term" value="F:8-oxo-GDP phosphatase activity"/>
    <property type="evidence" value="ECO:0007669"/>
    <property type="project" value="TreeGrafter"/>
</dbReference>
<dbReference type="Gene3D" id="3.90.79.10">
    <property type="entry name" value="Nucleoside Triphosphate Pyrophosphohydrolase"/>
    <property type="match status" value="1"/>
</dbReference>
<dbReference type="InterPro" id="IPR015797">
    <property type="entry name" value="NUDIX_hydrolase-like_dom_sf"/>
</dbReference>
<dbReference type="InterPro" id="IPR020084">
    <property type="entry name" value="NUDIX_hydrolase_CS"/>
</dbReference>
<dbReference type="InterPro" id="IPR020476">
    <property type="entry name" value="Nudix_hydrolase"/>
</dbReference>
<evidence type="ECO:0000256" key="1">
    <source>
        <dbReference type="ARBA" id="ARBA00001946"/>
    </source>
</evidence>
<accession>A0A3S8RZU3</accession>
<dbReference type="Pfam" id="PF00293">
    <property type="entry name" value="NUDIX"/>
    <property type="match status" value="1"/>
</dbReference>
<keyword evidence="7 12" id="KW-0378">Hydrolase</keyword>
<dbReference type="PRINTS" id="PR00502">
    <property type="entry name" value="NUDIXFAMILY"/>
</dbReference>
<keyword evidence="3" id="KW-0515">Mutator protein</keyword>
<comment type="similarity">
    <text evidence="2 12">Belongs to the Nudix hydrolase family.</text>
</comment>
<keyword evidence="6" id="KW-0227">DNA damage</keyword>
<organism evidence="14 15">
    <name type="scientific">Paenibacillus lentus</name>
    <dbReference type="NCBI Taxonomy" id="1338368"/>
    <lineage>
        <taxon>Bacteria</taxon>
        <taxon>Bacillati</taxon>
        <taxon>Bacillota</taxon>
        <taxon>Bacilli</taxon>
        <taxon>Bacillales</taxon>
        <taxon>Paenibacillaceae</taxon>
        <taxon>Paenibacillus</taxon>
    </lineage>
</organism>
<dbReference type="GO" id="GO:0006281">
    <property type="term" value="P:DNA repair"/>
    <property type="evidence" value="ECO:0007669"/>
    <property type="project" value="UniProtKB-KW"/>
</dbReference>
<dbReference type="EC" id="3.6.1.55" evidence="11"/>
<protein>
    <recommendedName>
        <fullName evidence="11">8-oxo-dGTP diphosphatase</fullName>
        <ecNumber evidence="11">3.6.1.55</ecNumber>
    </recommendedName>
</protein>
<evidence type="ECO:0000256" key="9">
    <source>
        <dbReference type="ARBA" id="ARBA00023204"/>
    </source>
</evidence>
<evidence type="ECO:0000256" key="11">
    <source>
        <dbReference type="ARBA" id="ARBA00038905"/>
    </source>
</evidence>